<keyword evidence="1" id="KW-1133">Transmembrane helix</keyword>
<accession>A0ABW7H2B7</accession>
<organism evidence="2 3">
    <name type="scientific">Pelomonas baiyunensis</name>
    <dbReference type="NCBI Taxonomy" id="3299026"/>
    <lineage>
        <taxon>Bacteria</taxon>
        <taxon>Pseudomonadati</taxon>
        <taxon>Pseudomonadota</taxon>
        <taxon>Betaproteobacteria</taxon>
        <taxon>Burkholderiales</taxon>
        <taxon>Sphaerotilaceae</taxon>
        <taxon>Roseateles</taxon>
    </lineage>
</organism>
<dbReference type="InterPro" id="IPR041916">
    <property type="entry name" value="Anti_sigma_zinc_sf"/>
</dbReference>
<evidence type="ECO:0000313" key="2">
    <source>
        <dbReference type="EMBL" id="MFG6468374.1"/>
    </source>
</evidence>
<dbReference type="Gene3D" id="1.10.10.1320">
    <property type="entry name" value="Anti-sigma factor, zinc-finger domain"/>
    <property type="match status" value="1"/>
</dbReference>
<name>A0ABW7H2B7_9BURK</name>
<dbReference type="EMBL" id="JBIGIB010000005">
    <property type="protein sequence ID" value="MFG6468374.1"/>
    <property type="molecule type" value="Genomic_DNA"/>
</dbReference>
<gene>
    <name evidence="2" type="ORF">ACG01O_17250</name>
</gene>
<comment type="caution">
    <text evidence="2">The sequence shown here is derived from an EMBL/GenBank/DDBJ whole genome shotgun (WGS) entry which is preliminary data.</text>
</comment>
<reference evidence="2 3" key="1">
    <citation type="submission" date="2024-08" db="EMBL/GenBank/DDBJ databases">
        <authorList>
            <person name="Lu H."/>
        </authorList>
    </citation>
    <scope>NUCLEOTIDE SEQUENCE [LARGE SCALE GENOMIC DNA]</scope>
    <source>
        <strain evidence="2 3">BYS87W</strain>
    </source>
</reference>
<feature type="transmembrane region" description="Helical" evidence="1">
    <location>
        <begin position="121"/>
        <end position="139"/>
    </location>
</feature>
<evidence type="ECO:0000256" key="1">
    <source>
        <dbReference type="SAM" id="Phobius"/>
    </source>
</evidence>
<dbReference type="Proteomes" id="UP001606303">
    <property type="component" value="Unassembled WGS sequence"/>
</dbReference>
<sequence length="270" mass="28498">MRDLNDAAPRWPTSPDTLPLSDEVLMAWVDGELDASAHARVQAQLAGDPQARERVAQLQALTVQLRHAFAPELGDTVPAALQAAARGEGLQTAQVLTWPDARRTPPAPADRRAGWRGWARWGGLAASVVVALGVGAVLWQPQPGAETLLAQADGRLVARGALERSLQQSLASEPGHGPVRVLLSFKDHDGQFCRTFASPAGSGLACRRGADWQVAVLATPPSTAPSPSTGLRLASGDLPATVLEAVERRISGLTLDAPQERAARDGGWRP</sequence>
<keyword evidence="1" id="KW-0472">Membrane</keyword>
<keyword evidence="3" id="KW-1185">Reference proteome</keyword>
<proteinExistence type="predicted"/>
<keyword evidence="1" id="KW-0812">Transmembrane</keyword>
<protein>
    <submittedName>
        <fullName evidence="2">Anti-sigma factor family protein</fullName>
    </submittedName>
</protein>
<evidence type="ECO:0000313" key="3">
    <source>
        <dbReference type="Proteomes" id="UP001606303"/>
    </source>
</evidence>
<dbReference type="RefSeq" id="WP_394386503.1">
    <property type="nucleotide sequence ID" value="NZ_JBIGIB010000005.1"/>
</dbReference>